<comment type="caution">
    <text evidence="9">The sequence shown here is derived from an EMBL/GenBank/DDBJ whole genome shotgun (WGS) entry which is preliminary data.</text>
</comment>
<keyword evidence="4 7" id="KW-0472">Membrane</keyword>
<evidence type="ECO:0000259" key="8">
    <source>
        <dbReference type="Pfam" id="PF20684"/>
    </source>
</evidence>
<reference evidence="9" key="2">
    <citation type="submission" date="2023-05" db="EMBL/GenBank/DDBJ databases">
        <authorList>
            <consortium name="Lawrence Berkeley National Laboratory"/>
            <person name="Steindorff A."/>
            <person name="Hensen N."/>
            <person name="Bonometti L."/>
            <person name="Westerberg I."/>
            <person name="Brannstrom I.O."/>
            <person name="Guillou S."/>
            <person name="Cros-Aarteil S."/>
            <person name="Calhoun S."/>
            <person name="Haridas S."/>
            <person name="Kuo A."/>
            <person name="Mondo S."/>
            <person name="Pangilinan J."/>
            <person name="Riley R."/>
            <person name="Labutti K."/>
            <person name="Andreopoulos B."/>
            <person name="Lipzen A."/>
            <person name="Chen C."/>
            <person name="Yanf M."/>
            <person name="Daum C."/>
            <person name="Ng V."/>
            <person name="Clum A."/>
            <person name="Ohm R."/>
            <person name="Martin F."/>
            <person name="Silar P."/>
            <person name="Natvig D."/>
            <person name="Lalanne C."/>
            <person name="Gautier V."/>
            <person name="Ament-Velasquez S.L."/>
            <person name="Kruys A."/>
            <person name="Hutchinson M.I."/>
            <person name="Powell A.J."/>
            <person name="Barry K."/>
            <person name="Miller A.N."/>
            <person name="Grigoriev I.V."/>
            <person name="Debuchy R."/>
            <person name="Gladieux P."/>
            <person name="Thoren M.H."/>
            <person name="Johannesson H."/>
        </authorList>
    </citation>
    <scope>NUCLEOTIDE SEQUENCE</scope>
    <source>
        <strain evidence="9">PSN309</strain>
    </source>
</reference>
<feature type="transmembrane region" description="Helical" evidence="7">
    <location>
        <begin position="191"/>
        <end position="215"/>
    </location>
</feature>
<gene>
    <name evidence="9" type="ORF">QBC35DRAFT_546412</name>
</gene>
<evidence type="ECO:0000256" key="4">
    <source>
        <dbReference type="ARBA" id="ARBA00023136"/>
    </source>
</evidence>
<feature type="transmembrane region" description="Helical" evidence="7">
    <location>
        <begin position="265"/>
        <end position="285"/>
    </location>
</feature>
<keyword evidence="2 7" id="KW-0812">Transmembrane</keyword>
<dbReference type="EMBL" id="MU864627">
    <property type="protein sequence ID" value="KAK4182654.1"/>
    <property type="molecule type" value="Genomic_DNA"/>
</dbReference>
<dbReference type="GO" id="GO:0016020">
    <property type="term" value="C:membrane"/>
    <property type="evidence" value="ECO:0007669"/>
    <property type="project" value="UniProtKB-SubCell"/>
</dbReference>
<evidence type="ECO:0000256" key="5">
    <source>
        <dbReference type="ARBA" id="ARBA00038359"/>
    </source>
</evidence>
<feature type="compositionally biased region" description="Polar residues" evidence="6">
    <location>
        <begin position="333"/>
        <end position="352"/>
    </location>
</feature>
<feature type="region of interest" description="Disordered" evidence="6">
    <location>
        <begin position="333"/>
        <end position="354"/>
    </location>
</feature>
<dbReference type="PANTHER" id="PTHR33048:SF47">
    <property type="entry name" value="INTEGRAL MEMBRANE PROTEIN-RELATED"/>
    <property type="match status" value="1"/>
</dbReference>
<dbReference type="AlphaFoldDB" id="A0AAN6WIZ4"/>
<keyword evidence="10" id="KW-1185">Reference proteome</keyword>
<evidence type="ECO:0000313" key="9">
    <source>
        <dbReference type="EMBL" id="KAK4182654.1"/>
    </source>
</evidence>
<reference evidence="9" key="1">
    <citation type="journal article" date="2023" name="Mol. Phylogenet. Evol.">
        <title>Genome-scale phylogeny and comparative genomics of the fungal order Sordariales.</title>
        <authorList>
            <person name="Hensen N."/>
            <person name="Bonometti L."/>
            <person name="Westerberg I."/>
            <person name="Brannstrom I.O."/>
            <person name="Guillou S."/>
            <person name="Cros-Aarteil S."/>
            <person name="Calhoun S."/>
            <person name="Haridas S."/>
            <person name="Kuo A."/>
            <person name="Mondo S."/>
            <person name="Pangilinan J."/>
            <person name="Riley R."/>
            <person name="LaButti K."/>
            <person name="Andreopoulos B."/>
            <person name="Lipzen A."/>
            <person name="Chen C."/>
            <person name="Yan M."/>
            <person name="Daum C."/>
            <person name="Ng V."/>
            <person name="Clum A."/>
            <person name="Steindorff A."/>
            <person name="Ohm R.A."/>
            <person name="Martin F."/>
            <person name="Silar P."/>
            <person name="Natvig D.O."/>
            <person name="Lalanne C."/>
            <person name="Gautier V."/>
            <person name="Ament-Velasquez S.L."/>
            <person name="Kruys A."/>
            <person name="Hutchinson M.I."/>
            <person name="Powell A.J."/>
            <person name="Barry K."/>
            <person name="Miller A.N."/>
            <person name="Grigoriev I.V."/>
            <person name="Debuchy R."/>
            <person name="Gladieux P."/>
            <person name="Hiltunen Thoren M."/>
            <person name="Johannesson H."/>
        </authorList>
    </citation>
    <scope>NUCLEOTIDE SEQUENCE</scope>
    <source>
        <strain evidence="9">PSN309</strain>
    </source>
</reference>
<organism evidence="9 10">
    <name type="scientific">Podospora australis</name>
    <dbReference type="NCBI Taxonomy" id="1536484"/>
    <lineage>
        <taxon>Eukaryota</taxon>
        <taxon>Fungi</taxon>
        <taxon>Dikarya</taxon>
        <taxon>Ascomycota</taxon>
        <taxon>Pezizomycotina</taxon>
        <taxon>Sordariomycetes</taxon>
        <taxon>Sordariomycetidae</taxon>
        <taxon>Sordariales</taxon>
        <taxon>Podosporaceae</taxon>
        <taxon>Podospora</taxon>
    </lineage>
</organism>
<evidence type="ECO:0000256" key="2">
    <source>
        <dbReference type="ARBA" id="ARBA00022692"/>
    </source>
</evidence>
<name>A0AAN6WIZ4_9PEZI</name>
<comment type="similarity">
    <text evidence="5">Belongs to the SAT4 family.</text>
</comment>
<protein>
    <recommendedName>
        <fullName evidence="8">Rhodopsin domain-containing protein</fullName>
    </recommendedName>
</protein>
<dbReference type="Pfam" id="PF20684">
    <property type="entry name" value="Fung_rhodopsin"/>
    <property type="match status" value="1"/>
</dbReference>
<feature type="transmembrane region" description="Helical" evidence="7">
    <location>
        <begin position="227"/>
        <end position="245"/>
    </location>
</feature>
<evidence type="ECO:0000256" key="1">
    <source>
        <dbReference type="ARBA" id="ARBA00004141"/>
    </source>
</evidence>
<feature type="transmembrane region" description="Helical" evidence="7">
    <location>
        <begin position="145"/>
        <end position="166"/>
    </location>
</feature>
<keyword evidence="3 7" id="KW-1133">Transmembrane helix</keyword>
<feature type="transmembrane region" description="Helical" evidence="7">
    <location>
        <begin position="60"/>
        <end position="79"/>
    </location>
</feature>
<sequence length="434" mass="49371">MSEGQPYDGERERGRLGPLLPWRPYLAVIWTMTGIAIITYVIRIYVRLFKGTRRLYWDDATITLALSMNIATSCIWAYLAPIQDWHLNYAAGLRADPPPLEDVKRYLLFIVPIQVFFSSILLSVKVTFLLFFRRLRSHTESKWELVYWWVVLLICITGFTCSLGLLPWKCFTDLFYTIQHCLGEEGLEKQWWVLGLQQSFDIITDFMILLIPIHMVWRLKMPLGKKLALIGLFSLGILTIAISITRITTQSAKLWGHDTVEASNLWFWSSLLCSVAITVACLSSFPRLFQRSKQRDGVPARGPAEPAIAPVAPRSRSHWRTRMGFATSLFRSTNNDNTIQTGKSSGMSSANTAEPEYVPGRPDLHVVMSNQPPPPVWLVPNSPKHTVDISSSREPSLGTPTKEESGDKIAQTMEYNIDYDNDEKHHKKPNDSIV</sequence>
<feature type="region of interest" description="Disordered" evidence="6">
    <location>
        <begin position="385"/>
        <end position="434"/>
    </location>
</feature>
<feature type="transmembrane region" description="Helical" evidence="7">
    <location>
        <begin position="25"/>
        <end position="48"/>
    </location>
</feature>
<evidence type="ECO:0000256" key="7">
    <source>
        <dbReference type="SAM" id="Phobius"/>
    </source>
</evidence>
<feature type="domain" description="Rhodopsin" evidence="8">
    <location>
        <begin position="42"/>
        <end position="291"/>
    </location>
</feature>
<comment type="subcellular location">
    <subcellularLocation>
        <location evidence="1">Membrane</location>
        <topology evidence="1">Multi-pass membrane protein</topology>
    </subcellularLocation>
</comment>
<dbReference type="InterPro" id="IPR049326">
    <property type="entry name" value="Rhodopsin_dom_fungi"/>
</dbReference>
<dbReference type="InterPro" id="IPR052337">
    <property type="entry name" value="SAT4-like"/>
</dbReference>
<evidence type="ECO:0000256" key="6">
    <source>
        <dbReference type="SAM" id="MobiDB-lite"/>
    </source>
</evidence>
<accession>A0AAN6WIZ4</accession>
<evidence type="ECO:0000256" key="3">
    <source>
        <dbReference type="ARBA" id="ARBA00022989"/>
    </source>
</evidence>
<proteinExistence type="inferred from homology"/>
<dbReference type="Proteomes" id="UP001302126">
    <property type="component" value="Unassembled WGS sequence"/>
</dbReference>
<dbReference type="PANTHER" id="PTHR33048">
    <property type="entry name" value="PTH11-LIKE INTEGRAL MEMBRANE PROTEIN (AFU_ORTHOLOGUE AFUA_5G11245)"/>
    <property type="match status" value="1"/>
</dbReference>
<feature type="transmembrane region" description="Helical" evidence="7">
    <location>
        <begin position="106"/>
        <end position="133"/>
    </location>
</feature>
<evidence type="ECO:0000313" key="10">
    <source>
        <dbReference type="Proteomes" id="UP001302126"/>
    </source>
</evidence>